<feature type="compositionally biased region" description="Low complexity" evidence="2">
    <location>
        <begin position="168"/>
        <end position="178"/>
    </location>
</feature>
<protein>
    <recommendedName>
        <fullName evidence="3">UspA domain-containing protein</fullName>
    </recommendedName>
</protein>
<dbReference type="PANTHER" id="PTHR46268:SF6">
    <property type="entry name" value="UNIVERSAL STRESS PROTEIN UP12"/>
    <property type="match status" value="1"/>
</dbReference>
<dbReference type="InterPro" id="IPR014729">
    <property type="entry name" value="Rossmann-like_a/b/a_fold"/>
</dbReference>
<dbReference type="PRINTS" id="PR01438">
    <property type="entry name" value="UNVRSLSTRESS"/>
</dbReference>
<reference evidence="4" key="1">
    <citation type="submission" date="2021-01" db="EMBL/GenBank/DDBJ databases">
        <title>Whole genome shotgun sequence of Actinoplanes nipponensis NBRC 14063.</title>
        <authorList>
            <person name="Komaki H."/>
            <person name="Tamura T."/>
        </authorList>
    </citation>
    <scope>NUCLEOTIDE SEQUENCE</scope>
    <source>
        <strain evidence="4">NBRC 14063</strain>
    </source>
</reference>
<dbReference type="SUPFAM" id="SSF52402">
    <property type="entry name" value="Adenine nucleotide alpha hydrolases-like"/>
    <property type="match status" value="1"/>
</dbReference>
<comment type="caution">
    <text evidence="4">The sequence shown here is derived from an EMBL/GenBank/DDBJ whole genome shotgun (WGS) entry which is preliminary data.</text>
</comment>
<dbReference type="Proteomes" id="UP000647172">
    <property type="component" value="Unassembled WGS sequence"/>
</dbReference>
<name>A0A919JQK5_9ACTN</name>
<dbReference type="AlphaFoldDB" id="A0A919JQK5"/>
<feature type="region of interest" description="Disordered" evidence="2">
    <location>
        <begin position="158"/>
        <end position="178"/>
    </location>
</feature>
<evidence type="ECO:0000313" key="4">
    <source>
        <dbReference type="EMBL" id="GIE53607.1"/>
    </source>
</evidence>
<evidence type="ECO:0000313" key="5">
    <source>
        <dbReference type="Proteomes" id="UP000647172"/>
    </source>
</evidence>
<evidence type="ECO:0000256" key="1">
    <source>
        <dbReference type="ARBA" id="ARBA00008791"/>
    </source>
</evidence>
<comment type="similarity">
    <text evidence="1">Belongs to the universal stress protein A family.</text>
</comment>
<evidence type="ECO:0000256" key="2">
    <source>
        <dbReference type="SAM" id="MobiDB-lite"/>
    </source>
</evidence>
<accession>A0A919JQK5</accession>
<dbReference type="InterPro" id="IPR006016">
    <property type="entry name" value="UspA"/>
</dbReference>
<evidence type="ECO:0000259" key="3">
    <source>
        <dbReference type="Pfam" id="PF00582"/>
    </source>
</evidence>
<dbReference type="CDD" id="cd00293">
    <property type="entry name" value="USP-like"/>
    <property type="match status" value="1"/>
</dbReference>
<dbReference type="RefSeq" id="WP_203775796.1">
    <property type="nucleotide sequence ID" value="NZ_BAAAYJ010000056.1"/>
</dbReference>
<sequence length="178" mass="18525">MTQLDDRRTTTTPPIVVGVDSSPGSKAALWWALGQADRTGATVEAVAVWTAQPLASYGCEWVAAADAGDDVAAATEAELLDTLVEVARDYGPSAPIRPLVRQGRPAEELLRAAASAQLLVLGGPAHGPLAGLLLGSVSRRCLHRASCPVLVIPPALARRPRPGDRPARALPPGRRLAP</sequence>
<dbReference type="Pfam" id="PF00582">
    <property type="entry name" value="Usp"/>
    <property type="match status" value="1"/>
</dbReference>
<organism evidence="4 5">
    <name type="scientific">Actinoplanes nipponensis</name>
    <dbReference type="NCBI Taxonomy" id="135950"/>
    <lineage>
        <taxon>Bacteria</taxon>
        <taxon>Bacillati</taxon>
        <taxon>Actinomycetota</taxon>
        <taxon>Actinomycetes</taxon>
        <taxon>Micromonosporales</taxon>
        <taxon>Micromonosporaceae</taxon>
        <taxon>Actinoplanes</taxon>
    </lineage>
</organism>
<dbReference type="PANTHER" id="PTHR46268">
    <property type="entry name" value="STRESS RESPONSE PROTEIN NHAX"/>
    <property type="match status" value="1"/>
</dbReference>
<dbReference type="Gene3D" id="3.40.50.620">
    <property type="entry name" value="HUPs"/>
    <property type="match status" value="1"/>
</dbReference>
<keyword evidence="5" id="KW-1185">Reference proteome</keyword>
<dbReference type="EMBL" id="BOMQ01000088">
    <property type="protein sequence ID" value="GIE53607.1"/>
    <property type="molecule type" value="Genomic_DNA"/>
</dbReference>
<dbReference type="InterPro" id="IPR006015">
    <property type="entry name" value="Universal_stress_UspA"/>
</dbReference>
<proteinExistence type="inferred from homology"/>
<feature type="domain" description="UspA" evidence="3">
    <location>
        <begin position="14"/>
        <end position="153"/>
    </location>
</feature>
<gene>
    <name evidence="4" type="ORF">Ani05nite_71410</name>
</gene>